<keyword evidence="2" id="KW-1185">Reference proteome</keyword>
<dbReference type="EMBL" id="JAPFCC010000001">
    <property type="protein sequence ID" value="MCW7555882.1"/>
    <property type="molecule type" value="Genomic_DNA"/>
</dbReference>
<evidence type="ECO:0008006" key="3">
    <source>
        <dbReference type="Google" id="ProtNLM"/>
    </source>
</evidence>
<protein>
    <recommendedName>
        <fullName evidence="3">Cell division protein ZapA</fullName>
    </recommendedName>
</protein>
<sequence>MATVDYKNIAEAGNSIDRLDFAIQALQGLSNVLNSPEQEEVMHSTHDLGAMLCVLLLHLERSHNEVEEELVALREQVAQLAPVNGL</sequence>
<gene>
    <name evidence="1" type="ORF">NX722_25290</name>
</gene>
<accession>A0ABT3N2N3</accession>
<dbReference type="Proteomes" id="UP001209854">
    <property type="component" value="Unassembled WGS sequence"/>
</dbReference>
<name>A0ABT3N2N3_9GAMM</name>
<proteinExistence type="predicted"/>
<dbReference type="RefSeq" id="WP_262565620.1">
    <property type="nucleotide sequence ID" value="NZ_JAPFCC010000001.1"/>
</dbReference>
<evidence type="ECO:0000313" key="2">
    <source>
        <dbReference type="Proteomes" id="UP001209854"/>
    </source>
</evidence>
<organism evidence="1 2">
    <name type="scientific">Endozoicomonas gorgoniicola</name>
    <dbReference type="NCBI Taxonomy" id="1234144"/>
    <lineage>
        <taxon>Bacteria</taxon>
        <taxon>Pseudomonadati</taxon>
        <taxon>Pseudomonadota</taxon>
        <taxon>Gammaproteobacteria</taxon>
        <taxon>Oceanospirillales</taxon>
        <taxon>Endozoicomonadaceae</taxon>
        <taxon>Endozoicomonas</taxon>
    </lineage>
</organism>
<evidence type="ECO:0000313" key="1">
    <source>
        <dbReference type="EMBL" id="MCW7555882.1"/>
    </source>
</evidence>
<comment type="caution">
    <text evidence="1">The sequence shown here is derived from an EMBL/GenBank/DDBJ whole genome shotgun (WGS) entry which is preliminary data.</text>
</comment>
<reference evidence="1 2" key="1">
    <citation type="submission" date="2022-10" db="EMBL/GenBank/DDBJ databases">
        <title>High-quality genome sequences of two octocoral-associated bacteria, Endozoicomonas euniceicola EF212 and Endozoicomonas gorgoniicola PS125.</title>
        <authorList>
            <person name="Chiou Y.-J."/>
            <person name="Chen Y.-H."/>
        </authorList>
    </citation>
    <scope>NUCLEOTIDE SEQUENCE [LARGE SCALE GENOMIC DNA]</scope>
    <source>
        <strain evidence="1 2">PS125</strain>
    </source>
</reference>